<dbReference type="InterPro" id="IPR012951">
    <property type="entry name" value="BBE"/>
</dbReference>
<evidence type="ECO:0000256" key="8">
    <source>
        <dbReference type="SAM" id="SignalP"/>
    </source>
</evidence>
<keyword evidence="7" id="KW-0325">Glycoprotein</keyword>
<accession>A0AAP0EWD5</accession>
<keyword evidence="11" id="KW-1185">Reference proteome</keyword>
<dbReference type="EMBL" id="JBBNAF010000011">
    <property type="protein sequence ID" value="KAK9099397.1"/>
    <property type="molecule type" value="Genomic_DNA"/>
</dbReference>
<protein>
    <recommendedName>
        <fullName evidence="9">FAD-binding PCMH-type domain-containing protein</fullName>
    </recommendedName>
</protein>
<dbReference type="InterPro" id="IPR036318">
    <property type="entry name" value="FAD-bd_PCMH-like_sf"/>
</dbReference>
<dbReference type="Proteomes" id="UP001420932">
    <property type="component" value="Unassembled WGS sequence"/>
</dbReference>
<evidence type="ECO:0000256" key="1">
    <source>
        <dbReference type="ARBA" id="ARBA00001974"/>
    </source>
</evidence>
<dbReference type="InterPro" id="IPR006094">
    <property type="entry name" value="Oxid_FAD_bind_N"/>
</dbReference>
<evidence type="ECO:0000256" key="3">
    <source>
        <dbReference type="ARBA" id="ARBA00022630"/>
    </source>
</evidence>
<evidence type="ECO:0000256" key="5">
    <source>
        <dbReference type="ARBA" id="ARBA00022827"/>
    </source>
</evidence>
<evidence type="ECO:0000259" key="9">
    <source>
        <dbReference type="PROSITE" id="PS51387"/>
    </source>
</evidence>
<dbReference type="GO" id="GO:0016491">
    <property type="term" value="F:oxidoreductase activity"/>
    <property type="evidence" value="ECO:0007669"/>
    <property type="project" value="InterPro"/>
</dbReference>
<dbReference type="Pfam" id="PF01565">
    <property type="entry name" value="FAD_binding_4"/>
    <property type="match status" value="2"/>
</dbReference>
<keyword evidence="6" id="KW-1015">Disulfide bond</keyword>
<evidence type="ECO:0000256" key="6">
    <source>
        <dbReference type="ARBA" id="ARBA00023157"/>
    </source>
</evidence>
<feature type="signal peptide" evidence="8">
    <location>
        <begin position="1"/>
        <end position="31"/>
    </location>
</feature>
<dbReference type="PROSITE" id="PS51387">
    <property type="entry name" value="FAD_PCMH"/>
    <property type="match status" value="1"/>
</dbReference>
<dbReference type="Pfam" id="PF08031">
    <property type="entry name" value="BBE"/>
    <property type="match status" value="1"/>
</dbReference>
<dbReference type="Gene3D" id="3.30.43.10">
    <property type="entry name" value="Uridine Diphospho-n-acetylenolpyruvylglucosamine Reductase, domain 2"/>
    <property type="match status" value="1"/>
</dbReference>
<proteinExistence type="inferred from homology"/>
<sequence>MESSSSSSFVILSAFIISFFLLTSSPLKALAQQDNFLQCIASHSNQSMPQLYVPKSPSFLSVLQSSIYNLRFTSPATPKPLFIITPNHESQIRAVVVCSKKHGLKITVRSGGHDFEGLSYRANVPFVLIDLVNFRTIDVNIKDNKVHGFKPAQHLGGHISGGGFGLMVRKYGMAADHVLDARIINAKGEILDRKTMGEDLFWAIRGGGVTSFGVLLAWKIRLVPLIQSNNNNGTGIGSGRTIQATFTTLFLGPIAQLLQVMEKKFPELGMKQEDCKEMKWVESTVRTAGFPDGTPVDILLNRSSLPKTTFKAKSDFVTRSIPKAGLEGIWKRFLKEERPELVIGVWGGRVNRISEHKIAFPHRAGNMYLIDYVSNWDENEGQEASARHMSWIGELYDYMTPYVSKSPRTAFLNYKDLDLGRVRINGGATFVDPRIWGRMYFKNNFPRLVKTKSNVDPENFFSGEQTIPPTIVTK</sequence>
<evidence type="ECO:0000313" key="10">
    <source>
        <dbReference type="EMBL" id="KAK9099397.1"/>
    </source>
</evidence>
<reference evidence="10 11" key="1">
    <citation type="submission" date="2024-01" db="EMBL/GenBank/DDBJ databases">
        <title>Genome assemblies of Stephania.</title>
        <authorList>
            <person name="Yang L."/>
        </authorList>
    </citation>
    <scope>NUCLEOTIDE SEQUENCE [LARGE SCALE GENOMIC DNA]</scope>
    <source>
        <strain evidence="10">YNDBR</strain>
        <tissue evidence="10">Leaf</tissue>
    </source>
</reference>
<name>A0AAP0EWD5_9MAGN</name>
<gene>
    <name evidence="10" type="ORF">Syun_026442</name>
</gene>
<feature type="domain" description="FAD-binding PCMH-type" evidence="9">
    <location>
        <begin position="45"/>
        <end position="225"/>
    </location>
</feature>
<dbReference type="AlphaFoldDB" id="A0AAP0EWD5"/>
<dbReference type="PANTHER" id="PTHR32448">
    <property type="entry name" value="OS08G0158400 PROTEIN"/>
    <property type="match status" value="1"/>
</dbReference>
<dbReference type="Gene3D" id="3.30.465.10">
    <property type="match status" value="2"/>
</dbReference>
<dbReference type="InterPro" id="IPR016167">
    <property type="entry name" value="FAD-bd_PCMH_sub1"/>
</dbReference>
<keyword evidence="4 8" id="KW-0732">Signal</keyword>
<dbReference type="GO" id="GO:0071949">
    <property type="term" value="F:FAD binding"/>
    <property type="evidence" value="ECO:0007669"/>
    <property type="project" value="InterPro"/>
</dbReference>
<dbReference type="FunFam" id="3.30.43.10:FF:000004">
    <property type="entry name" value="Berberine bridge enzyme-like 15"/>
    <property type="match status" value="1"/>
</dbReference>
<keyword evidence="5" id="KW-0274">FAD</keyword>
<dbReference type="SUPFAM" id="SSF56176">
    <property type="entry name" value="FAD-binding/transporter-associated domain-like"/>
    <property type="match status" value="1"/>
</dbReference>
<organism evidence="10 11">
    <name type="scientific">Stephania yunnanensis</name>
    <dbReference type="NCBI Taxonomy" id="152371"/>
    <lineage>
        <taxon>Eukaryota</taxon>
        <taxon>Viridiplantae</taxon>
        <taxon>Streptophyta</taxon>
        <taxon>Embryophyta</taxon>
        <taxon>Tracheophyta</taxon>
        <taxon>Spermatophyta</taxon>
        <taxon>Magnoliopsida</taxon>
        <taxon>Ranunculales</taxon>
        <taxon>Menispermaceae</taxon>
        <taxon>Menispermoideae</taxon>
        <taxon>Cissampelideae</taxon>
        <taxon>Stephania</taxon>
    </lineage>
</organism>
<comment type="caution">
    <text evidence="10">The sequence shown here is derived from an EMBL/GenBank/DDBJ whole genome shotgun (WGS) entry which is preliminary data.</text>
</comment>
<comment type="cofactor">
    <cofactor evidence="1">
        <name>FAD</name>
        <dbReference type="ChEBI" id="CHEBI:57692"/>
    </cofactor>
</comment>
<evidence type="ECO:0000256" key="4">
    <source>
        <dbReference type="ARBA" id="ARBA00022729"/>
    </source>
</evidence>
<evidence type="ECO:0000256" key="2">
    <source>
        <dbReference type="ARBA" id="ARBA00005466"/>
    </source>
</evidence>
<feature type="chain" id="PRO_5043051050" description="FAD-binding PCMH-type domain-containing protein" evidence="8">
    <location>
        <begin position="32"/>
        <end position="474"/>
    </location>
</feature>
<evidence type="ECO:0000313" key="11">
    <source>
        <dbReference type="Proteomes" id="UP001420932"/>
    </source>
</evidence>
<keyword evidence="3" id="KW-0285">Flavoprotein</keyword>
<dbReference type="Gene3D" id="3.40.462.20">
    <property type="match status" value="1"/>
</dbReference>
<dbReference type="InterPro" id="IPR016166">
    <property type="entry name" value="FAD-bd_PCMH"/>
</dbReference>
<dbReference type="InterPro" id="IPR016169">
    <property type="entry name" value="FAD-bd_PCMH_sub2"/>
</dbReference>
<evidence type="ECO:0000256" key="7">
    <source>
        <dbReference type="ARBA" id="ARBA00023180"/>
    </source>
</evidence>
<comment type="similarity">
    <text evidence="2">Belongs to the oxygen-dependent FAD-linked oxidoreductase family.</text>
</comment>